<name>A0A839HF88_9GAMM</name>
<feature type="binding site" evidence="8">
    <location>
        <position position="18"/>
    </location>
    <ligand>
        <name>Mg(2+)</name>
        <dbReference type="ChEBI" id="CHEBI:18420"/>
    </ligand>
</feature>
<keyword evidence="2 8" id="KW-0436">Ligase</keyword>
<comment type="function">
    <text evidence="8">Catalyzes a mechanistically unusual reaction, the ATP-dependent insertion of CO2 between the N7 and N8 nitrogen atoms of 7,8-diaminopelargonic acid (DAPA, also called 7,8-diammoniononanoate) to form a ureido ring.</text>
</comment>
<comment type="caution">
    <text evidence="9">The sequence shown here is derived from an EMBL/GenBank/DDBJ whole genome shotgun (WGS) entry which is preliminary data.</text>
</comment>
<feature type="binding site" evidence="8">
    <location>
        <begin position="178"/>
        <end position="179"/>
    </location>
    <ligand>
        <name>ATP</name>
        <dbReference type="ChEBI" id="CHEBI:30616"/>
    </ligand>
</feature>
<comment type="caution">
    <text evidence="8">Lacks conserved residue(s) required for the propagation of feature annotation.</text>
</comment>
<feature type="active site" evidence="8">
    <location>
        <position position="39"/>
    </location>
</feature>
<organism evidence="9 10">
    <name type="scientific">Thiospirillum jenense</name>
    <dbReference type="NCBI Taxonomy" id="1653858"/>
    <lineage>
        <taxon>Bacteria</taxon>
        <taxon>Pseudomonadati</taxon>
        <taxon>Pseudomonadota</taxon>
        <taxon>Gammaproteobacteria</taxon>
        <taxon>Chromatiales</taxon>
        <taxon>Chromatiaceae</taxon>
        <taxon>Thiospirillum</taxon>
    </lineage>
</organism>
<keyword evidence="7 8" id="KW-0460">Magnesium</keyword>
<protein>
    <recommendedName>
        <fullName evidence="8">ATP-dependent dethiobiotin synthetase BioD</fullName>
        <ecNumber evidence="8">6.3.3.3</ecNumber>
    </recommendedName>
    <alternativeName>
        <fullName evidence="8">DTB synthetase</fullName>
        <shortName evidence="8">DTBS</shortName>
    </alternativeName>
    <alternativeName>
        <fullName evidence="8">Dethiobiotin synthase</fullName>
    </alternativeName>
</protein>
<dbReference type="AlphaFoldDB" id="A0A839HF88"/>
<dbReference type="RefSeq" id="WP_182582194.1">
    <property type="nucleotide sequence ID" value="NZ_JABVCQ010000004.1"/>
</dbReference>
<dbReference type="PANTHER" id="PTHR43210">
    <property type="entry name" value="DETHIOBIOTIN SYNTHETASE"/>
    <property type="match status" value="1"/>
</dbReference>
<comment type="similarity">
    <text evidence="8">Belongs to the dethiobiotin synthetase family.</text>
</comment>
<feature type="binding site" evidence="8">
    <location>
        <position position="118"/>
    </location>
    <ligand>
        <name>Mg(2+)</name>
        <dbReference type="ChEBI" id="CHEBI:18420"/>
    </ligand>
</feature>
<feature type="binding site" evidence="8">
    <location>
        <begin position="118"/>
        <end position="121"/>
    </location>
    <ligand>
        <name>ATP</name>
        <dbReference type="ChEBI" id="CHEBI:30616"/>
    </ligand>
</feature>
<keyword evidence="1 8" id="KW-0963">Cytoplasm</keyword>
<accession>A0A839HF88</accession>
<dbReference type="InterPro" id="IPR027417">
    <property type="entry name" value="P-loop_NTPase"/>
</dbReference>
<feature type="binding site" evidence="8">
    <location>
        <position position="43"/>
    </location>
    <ligand>
        <name>substrate</name>
    </ligand>
</feature>
<evidence type="ECO:0000256" key="1">
    <source>
        <dbReference type="ARBA" id="ARBA00022490"/>
    </source>
</evidence>
<dbReference type="PANTHER" id="PTHR43210:SF5">
    <property type="entry name" value="DETHIOBIOTIN SYNTHETASE"/>
    <property type="match status" value="1"/>
</dbReference>
<proteinExistence type="inferred from homology"/>
<keyword evidence="4 8" id="KW-0547">Nucleotide-binding</keyword>
<dbReference type="GO" id="GO:0009102">
    <property type="term" value="P:biotin biosynthetic process"/>
    <property type="evidence" value="ECO:0007669"/>
    <property type="project" value="UniProtKB-UniRule"/>
</dbReference>
<evidence type="ECO:0000256" key="4">
    <source>
        <dbReference type="ARBA" id="ARBA00022741"/>
    </source>
</evidence>
<dbReference type="NCBIfam" id="TIGR00347">
    <property type="entry name" value="bioD"/>
    <property type="match status" value="1"/>
</dbReference>
<comment type="catalytic activity">
    <reaction evidence="8">
        <text>(7R,8S)-7,8-diammoniononanoate + CO2 + ATP = (4R,5S)-dethiobiotin + ADP + phosphate + 3 H(+)</text>
        <dbReference type="Rhea" id="RHEA:15805"/>
        <dbReference type="ChEBI" id="CHEBI:15378"/>
        <dbReference type="ChEBI" id="CHEBI:16526"/>
        <dbReference type="ChEBI" id="CHEBI:30616"/>
        <dbReference type="ChEBI" id="CHEBI:43474"/>
        <dbReference type="ChEBI" id="CHEBI:149469"/>
        <dbReference type="ChEBI" id="CHEBI:149473"/>
        <dbReference type="ChEBI" id="CHEBI:456216"/>
        <dbReference type="EC" id="6.3.3.3"/>
    </reaction>
</comment>
<evidence type="ECO:0000256" key="7">
    <source>
        <dbReference type="ARBA" id="ARBA00022842"/>
    </source>
</evidence>
<keyword evidence="6 8" id="KW-0067">ATP-binding</keyword>
<dbReference type="PIRSF" id="PIRSF006755">
    <property type="entry name" value="DTB_synth"/>
    <property type="match status" value="1"/>
</dbReference>
<dbReference type="GO" id="GO:0005524">
    <property type="term" value="F:ATP binding"/>
    <property type="evidence" value="ECO:0007669"/>
    <property type="project" value="UniProtKB-UniRule"/>
</dbReference>
<comment type="cofactor">
    <cofactor evidence="8">
        <name>Mg(2+)</name>
        <dbReference type="ChEBI" id="CHEBI:18420"/>
    </cofactor>
</comment>
<keyword evidence="10" id="KW-1185">Reference proteome</keyword>
<dbReference type="Gene3D" id="3.40.50.300">
    <property type="entry name" value="P-loop containing nucleotide triphosphate hydrolases"/>
    <property type="match status" value="1"/>
</dbReference>
<dbReference type="UniPathway" id="UPA00078">
    <property type="reaction ID" value="UER00161"/>
</dbReference>
<dbReference type="FunFam" id="3.40.50.300:FF:000292">
    <property type="entry name" value="ATP-dependent dethiobiotin synthetase BioD"/>
    <property type="match status" value="1"/>
</dbReference>
<dbReference type="InterPro" id="IPR004472">
    <property type="entry name" value="DTB_synth_BioD"/>
</dbReference>
<comment type="subcellular location">
    <subcellularLocation>
        <location evidence="8">Cytoplasm</location>
    </subcellularLocation>
</comment>
<comment type="subunit">
    <text evidence="8">Homodimer.</text>
</comment>
<keyword evidence="5 8" id="KW-0093">Biotin biosynthesis</keyword>
<feature type="binding site" evidence="8">
    <location>
        <begin position="207"/>
        <end position="209"/>
    </location>
    <ligand>
        <name>ATP</name>
        <dbReference type="ChEBI" id="CHEBI:30616"/>
    </ligand>
</feature>
<dbReference type="CDD" id="cd03109">
    <property type="entry name" value="DTBS"/>
    <property type="match status" value="1"/>
</dbReference>
<feature type="binding site" evidence="8">
    <location>
        <begin position="14"/>
        <end position="19"/>
    </location>
    <ligand>
        <name>ATP</name>
        <dbReference type="ChEBI" id="CHEBI:30616"/>
    </ligand>
</feature>
<dbReference type="Proteomes" id="UP000548632">
    <property type="component" value="Unassembled WGS sequence"/>
</dbReference>
<sequence length="229" mass="24094">MTGRGVFITGTDTGCGKTLISLGIMAALQQRGYTVLGMKPVASGCDRDAQGGLINADARALQAQSSRPVAYSTINPFAFALPLAPPLAAAHAGRIIQPDLIRTAYAQLRNQADWVIVEGIGGWRVPLTADFAVSDLPNWLEIPVILTVGLRLGCVNHALLTAERLIADRVPLIGWIGSSVDPDMVAADETCALLTELLPRPCLGVIPHLTAPNAGAVAEYLDITPLESP</sequence>
<evidence type="ECO:0000313" key="10">
    <source>
        <dbReference type="Proteomes" id="UP000548632"/>
    </source>
</evidence>
<dbReference type="GO" id="GO:0042803">
    <property type="term" value="F:protein homodimerization activity"/>
    <property type="evidence" value="ECO:0007669"/>
    <property type="project" value="UniProtKB-ARBA"/>
</dbReference>
<dbReference type="EMBL" id="JABVCQ010000004">
    <property type="protein sequence ID" value="MBB1125082.1"/>
    <property type="molecule type" value="Genomic_DNA"/>
</dbReference>
<comment type="pathway">
    <text evidence="8">Cofactor biosynthesis; biotin biosynthesis; biotin from 7,8-diaminononanoate: step 1/2.</text>
</comment>
<evidence type="ECO:0000256" key="3">
    <source>
        <dbReference type="ARBA" id="ARBA00022723"/>
    </source>
</evidence>
<reference evidence="9 10" key="1">
    <citation type="journal article" date="2020" name="Arch. Microbiol.">
        <title>The genome sequence of the giant phototrophic gammaproteobacterium Thiospirillum jenense gives insight into its physiological properties and phylogenetic relationships.</title>
        <authorList>
            <person name="Imhoff J.F."/>
            <person name="Meyer T.E."/>
            <person name="Kyndt J.A."/>
        </authorList>
    </citation>
    <scope>NUCLEOTIDE SEQUENCE [LARGE SCALE GENOMIC DNA]</scope>
    <source>
        <strain evidence="9 10">DSM 216</strain>
    </source>
</reference>
<gene>
    <name evidence="8 9" type="primary">bioD</name>
    <name evidence="9" type="ORF">HUK38_02415</name>
</gene>
<evidence type="ECO:0000256" key="6">
    <source>
        <dbReference type="ARBA" id="ARBA00022840"/>
    </source>
</evidence>
<evidence type="ECO:0000256" key="2">
    <source>
        <dbReference type="ARBA" id="ARBA00022598"/>
    </source>
</evidence>
<dbReference type="GO" id="GO:0005829">
    <property type="term" value="C:cytosol"/>
    <property type="evidence" value="ECO:0007669"/>
    <property type="project" value="TreeGrafter"/>
</dbReference>
<dbReference type="SUPFAM" id="SSF52540">
    <property type="entry name" value="P-loop containing nucleoside triphosphate hydrolases"/>
    <property type="match status" value="1"/>
</dbReference>
<dbReference type="EC" id="6.3.3.3" evidence="8"/>
<feature type="binding site" evidence="8">
    <location>
        <position position="57"/>
    </location>
    <ligand>
        <name>ATP</name>
        <dbReference type="ChEBI" id="CHEBI:30616"/>
    </ligand>
</feature>
<dbReference type="Pfam" id="PF13500">
    <property type="entry name" value="AAA_26"/>
    <property type="match status" value="1"/>
</dbReference>
<dbReference type="HAMAP" id="MF_00336">
    <property type="entry name" value="BioD"/>
    <property type="match status" value="1"/>
</dbReference>
<keyword evidence="3 8" id="KW-0479">Metal-binding</keyword>
<evidence type="ECO:0000256" key="8">
    <source>
        <dbReference type="HAMAP-Rule" id="MF_00336"/>
    </source>
</evidence>
<feature type="binding site" evidence="8">
    <location>
        <position position="57"/>
    </location>
    <ligand>
        <name>Mg(2+)</name>
        <dbReference type="ChEBI" id="CHEBI:18420"/>
    </ligand>
</feature>
<evidence type="ECO:0000313" key="9">
    <source>
        <dbReference type="EMBL" id="MBB1125082.1"/>
    </source>
</evidence>
<dbReference type="GO" id="GO:0000287">
    <property type="term" value="F:magnesium ion binding"/>
    <property type="evidence" value="ECO:0007669"/>
    <property type="project" value="UniProtKB-UniRule"/>
</dbReference>
<evidence type="ECO:0000256" key="5">
    <source>
        <dbReference type="ARBA" id="ARBA00022756"/>
    </source>
</evidence>
<dbReference type="GO" id="GO:0004141">
    <property type="term" value="F:dethiobiotin synthase activity"/>
    <property type="evidence" value="ECO:0007669"/>
    <property type="project" value="UniProtKB-UniRule"/>
</dbReference>